<dbReference type="EMBL" id="KV722330">
    <property type="protein sequence ID" value="OCH96507.1"/>
    <property type="molecule type" value="Genomic_DNA"/>
</dbReference>
<dbReference type="GO" id="GO:1902600">
    <property type="term" value="P:proton transmembrane transport"/>
    <property type="evidence" value="ECO:0007669"/>
    <property type="project" value="InterPro"/>
</dbReference>
<evidence type="ECO:0000256" key="6">
    <source>
        <dbReference type="ARBA" id="ARBA00023136"/>
    </source>
</evidence>
<dbReference type="AlphaFoldDB" id="A0A8E2DVQ4"/>
<dbReference type="Proteomes" id="UP000250043">
    <property type="component" value="Unassembled WGS sequence"/>
</dbReference>
<keyword evidence="4 7" id="KW-1133">Transmembrane helix</keyword>
<dbReference type="InterPro" id="IPR050794">
    <property type="entry name" value="CPA2_transporter"/>
</dbReference>
<keyword evidence="2" id="KW-0813">Transport</keyword>
<dbReference type="GO" id="GO:0016020">
    <property type="term" value="C:membrane"/>
    <property type="evidence" value="ECO:0007669"/>
    <property type="project" value="UniProtKB-SubCell"/>
</dbReference>
<feature type="transmembrane region" description="Helical" evidence="7">
    <location>
        <begin position="233"/>
        <end position="257"/>
    </location>
</feature>
<dbReference type="GO" id="GO:0015297">
    <property type="term" value="F:antiporter activity"/>
    <property type="evidence" value="ECO:0007669"/>
    <property type="project" value="InterPro"/>
</dbReference>
<name>A0A8E2DVQ4_9APHY</name>
<keyword evidence="5" id="KW-0406">Ion transport</keyword>
<dbReference type="Gene3D" id="1.20.1530.20">
    <property type="match status" value="1"/>
</dbReference>
<keyword evidence="10" id="KW-1185">Reference proteome</keyword>
<evidence type="ECO:0000256" key="2">
    <source>
        <dbReference type="ARBA" id="ARBA00022448"/>
    </source>
</evidence>
<evidence type="ECO:0000313" key="10">
    <source>
        <dbReference type="Proteomes" id="UP000250043"/>
    </source>
</evidence>
<feature type="transmembrane region" description="Helical" evidence="7">
    <location>
        <begin position="203"/>
        <end position="227"/>
    </location>
</feature>
<keyword evidence="3 7" id="KW-0812">Transmembrane</keyword>
<evidence type="ECO:0000256" key="1">
    <source>
        <dbReference type="ARBA" id="ARBA00004141"/>
    </source>
</evidence>
<evidence type="ECO:0000256" key="5">
    <source>
        <dbReference type="ARBA" id="ARBA00023065"/>
    </source>
</evidence>
<feature type="transmembrane region" description="Helical" evidence="7">
    <location>
        <begin position="171"/>
        <end position="191"/>
    </location>
</feature>
<feature type="transmembrane region" description="Helical" evidence="7">
    <location>
        <begin position="353"/>
        <end position="376"/>
    </location>
</feature>
<dbReference type="InterPro" id="IPR006153">
    <property type="entry name" value="Cation/H_exchanger_TM"/>
</dbReference>
<dbReference type="PANTHER" id="PTHR32468">
    <property type="entry name" value="CATION/H + ANTIPORTER"/>
    <property type="match status" value="1"/>
</dbReference>
<feature type="transmembrane region" description="Helical" evidence="7">
    <location>
        <begin position="420"/>
        <end position="440"/>
    </location>
</feature>
<evidence type="ECO:0000256" key="4">
    <source>
        <dbReference type="ARBA" id="ARBA00022989"/>
    </source>
</evidence>
<sequence>MGAFADQMGGAAGLLRRVQAPAQAGIFSGQNPSDYNASDPIRLWVIQIVIIILLTQLLSLVLSRMRQPRVIAEVIGGVILGPSVMGHIPRFTSTIFPSQSIPLLTLTANIGLVLFLFLVGLEVDFRIIRRNARASMAISAVGLIIPLGLGAALGVPIYHVFTNEDVSFGHFLLFVAVAIGITAFPVLCRILTELKLLDTTVGVVTLAAGVGNDVVGWILLALSVALVNSGSGITALWVLLAAVGYVLFLTIPVRWALRWLARRTGCLETGQPTGMLMTIIILLVFISAFYTDVIGIHAIFGGFLAGLIIPKDNGFAIAVVEKLEDLVSILFVPLYFASSGLNTNLGLLDNGITWAYVVLICVVAFFSKFVGCAIAAKITGFSLRESSAIGVLMSCKGLVELIVLNVGLDAGILDTRTFSMFVLHALVLTFMTTPLTILLYPSKYRKHAGSALDKEGAPGVSGGNIRSMSLEQTLKSKFMVVLDKIEQVPSIMTLTQLLQGPPTASSSISISDKLSTSQKEDVSAGMPSALPVIAPTQLGHSSVTALRLIELTDRTSAVLKSQHADSLIGSDHILSIFRTFGYLNRMAVQCALSVVGHEEFPSTVASHASKDSAQLVIVPWSRSASGDDDGNGLLSSASNLSAGLFPQLQCSPVATSQYIRKVFAETPTDVALFVDQNAPPLYGVQGGQHLFLPFFGGPDDRLALSFVAQLCLNPSVTATVIRIHKSSTSDLTAVNTIDSTEKMKSSSPGFTTVHHDTVYNLLDVQAHAASEEADNTMWAQYALPPTDDGSAFARMTFKDEESSQPLHTALAGVTDAIAHSRLTRSRVLVVTGRSRSMNYDAWRDAFHTELLELCKERGTSLSSDVQKTLGDVAAAFVAANSNVNLLVMQACVGR</sequence>
<protein>
    <recommendedName>
        <fullName evidence="8">Cation/H+ exchanger transmembrane domain-containing protein</fullName>
    </recommendedName>
</protein>
<feature type="transmembrane region" description="Helical" evidence="7">
    <location>
        <begin position="41"/>
        <end position="63"/>
    </location>
</feature>
<comment type="subcellular location">
    <subcellularLocation>
        <location evidence="1">Membrane</location>
        <topology evidence="1">Multi-pass membrane protein</topology>
    </subcellularLocation>
</comment>
<gene>
    <name evidence="9" type="ORF">OBBRIDRAFT_7337</name>
</gene>
<dbReference type="PANTHER" id="PTHR32468:SF0">
    <property type="entry name" value="K(+)_H(+) ANTIPORTER 1"/>
    <property type="match status" value="1"/>
</dbReference>
<feature type="domain" description="Cation/H+ exchanger transmembrane" evidence="8">
    <location>
        <begin position="52"/>
        <end position="435"/>
    </location>
</feature>
<feature type="transmembrane region" description="Helical" evidence="7">
    <location>
        <begin position="135"/>
        <end position="159"/>
    </location>
</feature>
<evidence type="ECO:0000256" key="7">
    <source>
        <dbReference type="SAM" id="Phobius"/>
    </source>
</evidence>
<feature type="transmembrane region" description="Helical" evidence="7">
    <location>
        <begin position="101"/>
        <end position="123"/>
    </location>
</feature>
<dbReference type="InterPro" id="IPR038770">
    <property type="entry name" value="Na+/solute_symporter_sf"/>
</dbReference>
<proteinExistence type="predicted"/>
<feature type="transmembrane region" description="Helical" evidence="7">
    <location>
        <begin position="70"/>
        <end position="89"/>
    </location>
</feature>
<dbReference type="OrthoDB" id="2687058at2759"/>
<keyword evidence="6 7" id="KW-0472">Membrane</keyword>
<evidence type="ECO:0000313" key="9">
    <source>
        <dbReference type="EMBL" id="OCH96507.1"/>
    </source>
</evidence>
<evidence type="ECO:0000256" key="3">
    <source>
        <dbReference type="ARBA" id="ARBA00022692"/>
    </source>
</evidence>
<evidence type="ECO:0000259" key="8">
    <source>
        <dbReference type="Pfam" id="PF00999"/>
    </source>
</evidence>
<reference evidence="9 10" key="1">
    <citation type="submission" date="2016-07" db="EMBL/GenBank/DDBJ databases">
        <title>Draft genome of the white-rot fungus Obba rivulosa 3A-2.</title>
        <authorList>
            <consortium name="DOE Joint Genome Institute"/>
            <person name="Miettinen O."/>
            <person name="Riley R."/>
            <person name="Acob R."/>
            <person name="Barry K."/>
            <person name="Cullen D."/>
            <person name="De Vries R."/>
            <person name="Hainaut M."/>
            <person name="Hatakka A."/>
            <person name="Henrissat B."/>
            <person name="Hilden K."/>
            <person name="Kuo R."/>
            <person name="Labutti K."/>
            <person name="Lipzen A."/>
            <person name="Makela M.R."/>
            <person name="Sandor L."/>
            <person name="Spatafora J.W."/>
            <person name="Grigoriev I.V."/>
            <person name="Hibbett D.S."/>
        </authorList>
    </citation>
    <scope>NUCLEOTIDE SEQUENCE [LARGE SCALE GENOMIC DNA]</scope>
    <source>
        <strain evidence="9 10">3A-2</strain>
    </source>
</reference>
<accession>A0A8E2DVQ4</accession>
<organism evidence="9 10">
    <name type="scientific">Obba rivulosa</name>
    <dbReference type="NCBI Taxonomy" id="1052685"/>
    <lineage>
        <taxon>Eukaryota</taxon>
        <taxon>Fungi</taxon>
        <taxon>Dikarya</taxon>
        <taxon>Basidiomycota</taxon>
        <taxon>Agaricomycotina</taxon>
        <taxon>Agaricomycetes</taxon>
        <taxon>Polyporales</taxon>
        <taxon>Gelatoporiaceae</taxon>
        <taxon>Obba</taxon>
    </lineage>
</organism>
<dbReference type="Pfam" id="PF00999">
    <property type="entry name" value="Na_H_Exchanger"/>
    <property type="match status" value="1"/>
</dbReference>